<feature type="compositionally biased region" description="Basic residues" evidence="1">
    <location>
        <begin position="55"/>
        <end position="68"/>
    </location>
</feature>
<sequence length="303" mass="34442">MPYLPSDSSWLPGPRLAPPNHPYSSPLRPSSSLSPIGASISSSPRGSSPATAVHHQPHRPLLHLRSPTKAREHRQAQYRQHIRQQRNHRILDSRGGLDRMADDVMFAEFREWIHRMETQAKSIDISDEQLDQMLQEEEQAEAEAQLQTDMENPDHHDFSGRKYTPSKKPLSRQLFGDPIKKRPRAHARSLSSPSNPTPWLSTSPSTTMSNHTGLIENPFVTSTNTRPNSLASDTIGTESNDEGYQEFLLDMEEQELQEQQEIDFLVDQFSRLDHNKDLLPMDTVPPEYEPFHSGQSSAVYNHS</sequence>
<feature type="compositionally biased region" description="Low complexity" evidence="1">
    <location>
        <begin position="189"/>
        <end position="209"/>
    </location>
</feature>
<name>A0A1E3PS93_9ASCO</name>
<proteinExistence type="predicted"/>
<feature type="compositionally biased region" description="Polar residues" evidence="1">
    <location>
        <begin position="219"/>
        <end position="238"/>
    </location>
</feature>
<organism evidence="2 3">
    <name type="scientific">Nadsonia fulvescens var. elongata DSM 6958</name>
    <dbReference type="NCBI Taxonomy" id="857566"/>
    <lineage>
        <taxon>Eukaryota</taxon>
        <taxon>Fungi</taxon>
        <taxon>Dikarya</taxon>
        <taxon>Ascomycota</taxon>
        <taxon>Saccharomycotina</taxon>
        <taxon>Dipodascomycetes</taxon>
        <taxon>Dipodascales</taxon>
        <taxon>Dipodascales incertae sedis</taxon>
        <taxon>Nadsonia</taxon>
    </lineage>
</organism>
<accession>A0A1E3PS93</accession>
<feature type="compositionally biased region" description="Low complexity" evidence="1">
    <location>
        <begin position="22"/>
        <end position="50"/>
    </location>
</feature>
<reference evidence="2 3" key="1">
    <citation type="journal article" date="2016" name="Proc. Natl. Acad. Sci. U.S.A.">
        <title>Comparative genomics of biotechnologically important yeasts.</title>
        <authorList>
            <person name="Riley R."/>
            <person name="Haridas S."/>
            <person name="Wolfe K.H."/>
            <person name="Lopes M.R."/>
            <person name="Hittinger C.T."/>
            <person name="Goeker M."/>
            <person name="Salamov A.A."/>
            <person name="Wisecaver J.H."/>
            <person name="Long T.M."/>
            <person name="Calvey C.H."/>
            <person name="Aerts A.L."/>
            <person name="Barry K.W."/>
            <person name="Choi C."/>
            <person name="Clum A."/>
            <person name="Coughlan A.Y."/>
            <person name="Deshpande S."/>
            <person name="Douglass A.P."/>
            <person name="Hanson S.J."/>
            <person name="Klenk H.-P."/>
            <person name="LaButti K.M."/>
            <person name="Lapidus A."/>
            <person name="Lindquist E.A."/>
            <person name="Lipzen A.M."/>
            <person name="Meier-Kolthoff J.P."/>
            <person name="Ohm R.A."/>
            <person name="Otillar R.P."/>
            <person name="Pangilinan J.L."/>
            <person name="Peng Y."/>
            <person name="Rokas A."/>
            <person name="Rosa C.A."/>
            <person name="Scheuner C."/>
            <person name="Sibirny A.A."/>
            <person name="Slot J.C."/>
            <person name="Stielow J.B."/>
            <person name="Sun H."/>
            <person name="Kurtzman C.P."/>
            <person name="Blackwell M."/>
            <person name="Grigoriev I.V."/>
            <person name="Jeffries T.W."/>
        </authorList>
    </citation>
    <scope>NUCLEOTIDE SEQUENCE [LARGE SCALE GENOMIC DNA]</scope>
    <source>
        <strain evidence="2 3">DSM 6958</strain>
    </source>
</reference>
<protein>
    <submittedName>
        <fullName evidence="2">Uncharacterized protein</fullName>
    </submittedName>
</protein>
<dbReference type="AlphaFoldDB" id="A0A1E3PS93"/>
<dbReference type="Proteomes" id="UP000095009">
    <property type="component" value="Unassembled WGS sequence"/>
</dbReference>
<evidence type="ECO:0000256" key="1">
    <source>
        <dbReference type="SAM" id="MobiDB-lite"/>
    </source>
</evidence>
<keyword evidence="3" id="KW-1185">Reference proteome</keyword>
<feature type="region of interest" description="Disordered" evidence="1">
    <location>
        <begin position="1"/>
        <end position="89"/>
    </location>
</feature>
<evidence type="ECO:0000313" key="3">
    <source>
        <dbReference type="Proteomes" id="UP000095009"/>
    </source>
</evidence>
<gene>
    <name evidence="2" type="ORF">NADFUDRAFT_81309</name>
</gene>
<evidence type="ECO:0000313" key="2">
    <source>
        <dbReference type="EMBL" id="ODQ68305.1"/>
    </source>
</evidence>
<dbReference type="EMBL" id="KV454406">
    <property type="protein sequence ID" value="ODQ68305.1"/>
    <property type="molecule type" value="Genomic_DNA"/>
</dbReference>
<feature type="region of interest" description="Disordered" evidence="1">
    <location>
        <begin position="135"/>
        <end position="238"/>
    </location>
</feature>
<feature type="compositionally biased region" description="Polar residues" evidence="1">
    <location>
        <begin position="293"/>
        <end position="303"/>
    </location>
</feature>
<feature type="region of interest" description="Disordered" evidence="1">
    <location>
        <begin position="277"/>
        <end position="303"/>
    </location>
</feature>